<reference evidence="2 3" key="1">
    <citation type="submission" date="2016-03" db="EMBL/GenBank/DDBJ databases">
        <title>Whole genome sequencing of Grifola frondosa 9006-11.</title>
        <authorList>
            <person name="Min B."/>
            <person name="Park H."/>
            <person name="Kim J.-G."/>
            <person name="Cho H."/>
            <person name="Oh Y.-L."/>
            <person name="Kong W.-S."/>
            <person name="Choi I.-G."/>
        </authorList>
    </citation>
    <scope>NUCLEOTIDE SEQUENCE [LARGE SCALE GENOMIC DNA]</scope>
    <source>
        <strain evidence="2 3">9006-11</strain>
    </source>
</reference>
<proteinExistence type="predicted"/>
<protein>
    <submittedName>
        <fullName evidence="2">Uncharacterized protein</fullName>
    </submittedName>
</protein>
<evidence type="ECO:0000256" key="1">
    <source>
        <dbReference type="SAM" id="MobiDB-lite"/>
    </source>
</evidence>
<keyword evidence="3" id="KW-1185">Reference proteome</keyword>
<name>A0A1C7LUX4_GRIFR</name>
<comment type="caution">
    <text evidence="2">The sequence shown here is derived from an EMBL/GenBank/DDBJ whole genome shotgun (WGS) entry which is preliminary data.</text>
</comment>
<accession>A0A1C7LUX4</accession>
<evidence type="ECO:0000313" key="3">
    <source>
        <dbReference type="Proteomes" id="UP000092993"/>
    </source>
</evidence>
<organism evidence="2 3">
    <name type="scientific">Grifola frondosa</name>
    <name type="common">Maitake</name>
    <name type="synonym">Polyporus frondosus</name>
    <dbReference type="NCBI Taxonomy" id="5627"/>
    <lineage>
        <taxon>Eukaryota</taxon>
        <taxon>Fungi</taxon>
        <taxon>Dikarya</taxon>
        <taxon>Basidiomycota</taxon>
        <taxon>Agaricomycotina</taxon>
        <taxon>Agaricomycetes</taxon>
        <taxon>Polyporales</taxon>
        <taxon>Grifolaceae</taxon>
        <taxon>Grifola</taxon>
    </lineage>
</organism>
<evidence type="ECO:0000313" key="2">
    <source>
        <dbReference type="EMBL" id="OBZ68440.1"/>
    </source>
</evidence>
<dbReference type="AlphaFoldDB" id="A0A1C7LUX4"/>
<dbReference type="EMBL" id="LUGG01000020">
    <property type="protein sequence ID" value="OBZ68440.1"/>
    <property type="molecule type" value="Genomic_DNA"/>
</dbReference>
<dbReference type="Proteomes" id="UP000092993">
    <property type="component" value="Unassembled WGS sequence"/>
</dbReference>
<sequence>MSYKTNVPKKLRQMIIVNSPYPLRAPTDFEYSIGLRDLPRSLRRPPRTHCQRRQLRRAAFTYLPHRQGTPGTVIGEADLSVISGTEPADTAQGRQGSAACSSPWTRTHILAGR</sequence>
<feature type="region of interest" description="Disordered" evidence="1">
    <location>
        <begin position="85"/>
        <end position="104"/>
    </location>
</feature>
<feature type="compositionally biased region" description="Polar residues" evidence="1">
    <location>
        <begin position="92"/>
        <end position="104"/>
    </location>
</feature>
<gene>
    <name evidence="2" type="ORF">A0H81_11487</name>
</gene>